<reference evidence="2" key="2">
    <citation type="submission" date="2025-09" db="UniProtKB">
        <authorList>
            <consortium name="Ensembl"/>
        </authorList>
    </citation>
    <scope>IDENTIFICATION</scope>
</reference>
<evidence type="ECO:0000313" key="3">
    <source>
        <dbReference type="Proteomes" id="UP000472270"/>
    </source>
</evidence>
<evidence type="ECO:0000313" key="2">
    <source>
        <dbReference type="Ensembl" id="ENSSRHP00000093227.1"/>
    </source>
</evidence>
<proteinExistence type="predicted"/>
<dbReference type="GO" id="GO:0003682">
    <property type="term" value="F:chromatin binding"/>
    <property type="evidence" value="ECO:0007669"/>
    <property type="project" value="TreeGrafter"/>
</dbReference>
<keyword evidence="3" id="KW-1185">Reference proteome</keyword>
<dbReference type="InterPro" id="IPR001660">
    <property type="entry name" value="SAM"/>
</dbReference>
<evidence type="ECO:0000259" key="1">
    <source>
        <dbReference type="Pfam" id="PF00536"/>
    </source>
</evidence>
<dbReference type="PANTHER" id="PTHR12247">
    <property type="entry name" value="POLYCOMB GROUP PROTEIN"/>
    <property type="match status" value="1"/>
</dbReference>
<dbReference type="SUPFAM" id="SSF47769">
    <property type="entry name" value="SAM/Pointed domain"/>
    <property type="match status" value="1"/>
</dbReference>
<dbReference type="InterPro" id="IPR013761">
    <property type="entry name" value="SAM/pointed_sf"/>
</dbReference>
<feature type="domain" description="SAM" evidence="1">
    <location>
        <begin position="26"/>
        <end position="79"/>
    </location>
</feature>
<dbReference type="PANTHER" id="PTHR12247:SF89">
    <property type="entry name" value="STERILE ALPHA MOTIF DOMAIN-CONTAINING PROTEIN 7"/>
    <property type="match status" value="1"/>
</dbReference>
<dbReference type="Pfam" id="PF00536">
    <property type="entry name" value="SAM_1"/>
    <property type="match status" value="1"/>
</dbReference>
<dbReference type="Gene3D" id="1.10.150.50">
    <property type="entry name" value="Transcription Factor, Ets-1"/>
    <property type="match status" value="1"/>
</dbReference>
<dbReference type="Proteomes" id="UP000472270">
    <property type="component" value="Unassembled WGS sequence"/>
</dbReference>
<dbReference type="GO" id="GO:0042393">
    <property type="term" value="F:histone binding"/>
    <property type="evidence" value="ECO:0007669"/>
    <property type="project" value="TreeGrafter"/>
</dbReference>
<dbReference type="GO" id="GO:0005634">
    <property type="term" value="C:nucleus"/>
    <property type="evidence" value="ECO:0007669"/>
    <property type="project" value="TreeGrafter"/>
</dbReference>
<reference evidence="2" key="1">
    <citation type="submission" date="2025-08" db="UniProtKB">
        <authorList>
            <consortium name="Ensembl"/>
        </authorList>
    </citation>
    <scope>IDENTIFICATION</scope>
</reference>
<organism evidence="2 3">
    <name type="scientific">Sinocyclocheilus rhinocerous</name>
    <dbReference type="NCBI Taxonomy" id="307959"/>
    <lineage>
        <taxon>Eukaryota</taxon>
        <taxon>Metazoa</taxon>
        <taxon>Chordata</taxon>
        <taxon>Craniata</taxon>
        <taxon>Vertebrata</taxon>
        <taxon>Euteleostomi</taxon>
        <taxon>Actinopterygii</taxon>
        <taxon>Neopterygii</taxon>
        <taxon>Teleostei</taxon>
        <taxon>Ostariophysi</taxon>
        <taxon>Cypriniformes</taxon>
        <taxon>Cyprinidae</taxon>
        <taxon>Cyprininae</taxon>
        <taxon>Sinocyclocheilus</taxon>
    </lineage>
</organism>
<accession>A0A673MS80</accession>
<name>A0A673MS80_9TELE</name>
<sequence length="92" mass="10420">EVTNCNASTSDKDISKEMSSLEDIRKWSVDDVYNFISEITNCTFKDHMIDGETLPLLTEDHLLDTLGLKLGPALKIRSQVFAIFQKDQILSQ</sequence>
<protein>
    <recommendedName>
        <fullName evidence="1">SAM domain-containing protein</fullName>
    </recommendedName>
</protein>
<dbReference type="AlphaFoldDB" id="A0A673MS80"/>
<dbReference type="Ensembl" id="ENSSRHT00000095746.1">
    <property type="protein sequence ID" value="ENSSRHP00000093227.1"/>
    <property type="gene ID" value="ENSSRHG00000045952.1"/>
</dbReference>
<dbReference type="InterPro" id="IPR050548">
    <property type="entry name" value="PcG_chromatin_remod_factors"/>
</dbReference>
<dbReference type="GO" id="GO:0045892">
    <property type="term" value="P:negative regulation of DNA-templated transcription"/>
    <property type="evidence" value="ECO:0007669"/>
    <property type="project" value="TreeGrafter"/>
</dbReference>